<dbReference type="EMBL" id="FNPH01000001">
    <property type="protein sequence ID" value="SDY04746.1"/>
    <property type="molecule type" value="Genomic_DNA"/>
</dbReference>
<evidence type="ECO:0000313" key="1">
    <source>
        <dbReference type="EMBL" id="SDY04746.1"/>
    </source>
</evidence>
<protein>
    <submittedName>
        <fullName evidence="1">Uncharacterized protein</fullName>
    </submittedName>
</protein>
<name>A0A1H3GN62_9ACTN</name>
<reference evidence="2" key="1">
    <citation type="submission" date="2016-10" db="EMBL/GenBank/DDBJ databases">
        <authorList>
            <person name="Varghese N."/>
            <person name="Submissions S."/>
        </authorList>
    </citation>
    <scope>NUCLEOTIDE SEQUENCE [LARGE SCALE GENOMIC DNA]</scope>
    <source>
        <strain evidence="2">DSM 45245</strain>
    </source>
</reference>
<evidence type="ECO:0000313" key="2">
    <source>
        <dbReference type="Proteomes" id="UP000242415"/>
    </source>
</evidence>
<dbReference type="Proteomes" id="UP000242415">
    <property type="component" value="Unassembled WGS sequence"/>
</dbReference>
<organism evidence="1 2">
    <name type="scientific">Micromonospora pattaloongensis</name>
    <dbReference type="NCBI Taxonomy" id="405436"/>
    <lineage>
        <taxon>Bacteria</taxon>
        <taxon>Bacillati</taxon>
        <taxon>Actinomycetota</taxon>
        <taxon>Actinomycetes</taxon>
        <taxon>Micromonosporales</taxon>
        <taxon>Micromonosporaceae</taxon>
        <taxon>Micromonospora</taxon>
    </lineage>
</organism>
<keyword evidence="2" id="KW-1185">Reference proteome</keyword>
<dbReference type="STRING" id="405436.SAMN05444365_101490"/>
<sequence>MWLYAIACPVSAGNLLAEEVMHDLAEWTRSALMYGAPCPYLRGKA</sequence>
<accession>A0A1H3GN62</accession>
<dbReference type="AlphaFoldDB" id="A0A1H3GN62"/>
<gene>
    <name evidence="1" type="ORF">SAMN05444365_101490</name>
</gene>
<proteinExistence type="predicted"/>